<evidence type="ECO:0000313" key="2">
    <source>
        <dbReference type="EMBL" id="AXQ69226.1"/>
    </source>
</evidence>
<dbReference type="EMBL" id="MH588546">
    <property type="protein sequence ID" value="AXQ69226.1"/>
    <property type="molecule type" value="Genomic_DNA"/>
</dbReference>
<gene>
    <name evidence="2" type="ORF">CcrBL9_gp202</name>
</gene>
<evidence type="ECO:0000313" key="3">
    <source>
        <dbReference type="Proteomes" id="UP000259421"/>
    </source>
</evidence>
<organism evidence="2 3">
    <name type="scientific">Caulobacter phage CcrBL9</name>
    <dbReference type="NCBI Taxonomy" id="2283270"/>
    <lineage>
        <taxon>Viruses</taxon>
        <taxon>Duplodnaviria</taxon>
        <taxon>Heunggongvirae</taxon>
        <taxon>Uroviricota</taxon>
        <taxon>Caudoviricetes</taxon>
        <taxon>Jeanschmidtviridae</taxon>
        <taxon>Bertelyvirus</taxon>
        <taxon>Bertelyvirus BL9</taxon>
    </lineage>
</organism>
<protein>
    <submittedName>
        <fullName evidence="2">Uncharacterized protein</fullName>
    </submittedName>
</protein>
<feature type="region of interest" description="Disordered" evidence="1">
    <location>
        <begin position="31"/>
        <end position="59"/>
    </location>
</feature>
<keyword evidence="3" id="KW-1185">Reference proteome</keyword>
<accession>A0A385EC12</accession>
<evidence type="ECO:0000256" key="1">
    <source>
        <dbReference type="SAM" id="MobiDB-lite"/>
    </source>
</evidence>
<feature type="region of interest" description="Disordered" evidence="1">
    <location>
        <begin position="120"/>
        <end position="139"/>
    </location>
</feature>
<feature type="compositionally biased region" description="Basic residues" evidence="1">
    <location>
        <begin position="128"/>
        <end position="139"/>
    </location>
</feature>
<reference evidence="2 3" key="2">
    <citation type="submission" date="2018-09" db="EMBL/GenBank/DDBJ databases">
        <title>Giant CbK-like Caulobacter bacteriophages have genetically divergent genomes.</title>
        <authorList>
            <person name="Wilson K."/>
            <person name="Ely B."/>
        </authorList>
    </citation>
    <scope>NUCLEOTIDE SEQUENCE [LARGE SCALE GENOMIC DNA]</scope>
</reference>
<name>A0A385EC12_9CAUD</name>
<sequence length="139" mass="16009">MRASFEQEFGSDDDALDIDEFDSQDDIVDVAEPASDIDFDDEDDEDEAPAKGRKSNLSNRLPREDFAPVAFFDDRPPLIERCQEILKDRLKIKNGCFFLDRNPVHTDKVVEAAGLQYLEDEAPMRSPPPRRPKRRRKVL</sequence>
<proteinExistence type="predicted"/>
<dbReference type="Proteomes" id="UP000259421">
    <property type="component" value="Segment"/>
</dbReference>
<feature type="compositionally biased region" description="Acidic residues" evidence="1">
    <location>
        <begin position="31"/>
        <end position="47"/>
    </location>
</feature>
<reference evidence="3" key="1">
    <citation type="submission" date="2018-07" db="EMBL/GenBank/DDBJ databases">
        <title>Giant CbK-like Caulobacter bacteriophages have genetically divergent genomes.</title>
        <authorList>
            <person name="Wilson K.M."/>
            <person name="Ely B."/>
        </authorList>
    </citation>
    <scope>NUCLEOTIDE SEQUENCE [LARGE SCALE GENOMIC DNA]</scope>
</reference>